<proteinExistence type="predicted"/>
<dbReference type="EMBL" id="JANFNG010000007">
    <property type="protein sequence ID" value="MCQ4081335.1"/>
    <property type="molecule type" value="Genomic_DNA"/>
</dbReference>
<keyword evidence="3" id="KW-1185">Reference proteome</keyword>
<feature type="compositionally biased region" description="Acidic residues" evidence="1">
    <location>
        <begin position="37"/>
        <end position="48"/>
    </location>
</feature>
<organism evidence="2 3">
    <name type="scientific">Streptomyces humicola</name>
    <dbReference type="NCBI Taxonomy" id="2953240"/>
    <lineage>
        <taxon>Bacteria</taxon>
        <taxon>Bacillati</taxon>
        <taxon>Actinomycetota</taxon>
        <taxon>Actinomycetes</taxon>
        <taxon>Kitasatosporales</taxon>
        <taxon>Streptomycetaceae</taxon>
        <taxon>Streptomyces</taxon>
    </lineage>
</organism>
<gene>
    <name evidence="2" type="ORF">NGB36_12180</name>
</gene>
<evidence type="ECO:0000313" key="3">
    <source>
        <dbReference type="Proteomes" id="UP001057702"/>
    </source>
</evidence>
<name>A0ABT1PXR8_9ACTN</name>
<sequence length="70" mass="7312">MAEPSFCSWMSAFSSPVRQRVEALLTLEASPTTTADGEAEAEAEEAAEAAERDGVARGPLPLPTLLLPPA</sequence>
<feature type="region of interest" description="Disordered" evidence="1">
    <location>
        <begin position="30"/>
        <end position="70"/>
    </location>
</feature>
<accession>A0ABT1PXR8</accession>
<protein>
    <submittedName>
        <fullName evidence="2">Uncharacterized protein</fullName>
    </submittedName>
</protein>
<comment type="caution">
    <text evidence="2">The sequence shown here is derived from an EMBL/GenBank/DDBJ whole genome shotgun (WGS) entry which is preliminary data.</text>
</comment>
<evidence type="ECO:0000313" key="2">
    <source>
        <dbReference type="EMBL" id="MCQ4081335.1"/>
    </source>
</evidence>
<evidence type="ECO:0000256" key="1">
    <source>
        <dbReference type="SAM" id="MobiDB-lite"/>
    </source>
</evidence>
<reference evidence="2" key="1">
    <citation type="submission" date="2022-06" db="EMBL/GenBank/DDBJ databases">
        <title>Draft genome sequence of Streptomyces sp. RB6PN25 isolated from peat swamp forest in Thailand.</title>
        <authorList>
            <person name="Duangmal K."/>
            <person name="Klaysubun C."/>
        </authorList>
    </citation>
    <scope>NUCLEOTIDE SEQUENCE</scope>
    <source>
        <strain evidence="2">RB6PN25</strain>
    </source>
</reference>
<feature type="compositionally biased region" description="Pro residues" evidence="1">
    <location>
        <begin position="60"/>
        <end position="70"/>
    </location>
</feature>
<dbReference type="RefSeq" id="WP_255920240.1">
    <property type="nucleotide sequence ID" value="NZ_JANFNG010000007.1"/>
</dbReference>
<dbReference type="Proteomes" id="UP001057702">
    <property type="component" value="Unassembled WGS sequence"/>
</dbReference>